<evidence type="ECO:0000313" key="3">
    <source>
        <dbReference type="EMBL" id="KAE9051924.1"/>
    </source>
</evidence>
<organism evidence="3 4">
    <name type="scientific">Phytophthora rubi</name>
    <dbReference type="NCBI Taxonomy" id="129364"/>
    <lineage>
        <taxon>Eukaryota</taxon>
        <taxon>Sar</taxon>
        <taxon>Stramenopiles</taxon>
        <taxon>Oomycota</taxon>
        <taxon>Peronosporomycetes</taxon>
        <taxon>Peronosporales</taxon>
        <taxon>Peronosporaceae</taxon>
        <taxon>Phytophthora</taxon>
    </lineage>
</organism>
<evidence type="ECO:0000256" key="1">
    <source>
        <dbReference type="SAM" id="MobiDB-lite"/>
    </source>
</evidence>
<name>A0A6A3P878_9STRA</name>
<feature type="region of interest" description="Disordered" evidence="1">
    <location>
        <begin position="32"/>
        <end position="58"/>
    </location>
</feature>
<protein>
    <submittedName>
        <fullName evidence="3">Uncharacterized protein</fullName>
    </submittedName>
</protein>
<dbReference type="Proteomes" id="UP000435112">
    <property type="component" value="Unassembled WGS sequence"/>
</dbReference>
<dbReference type="OrthoDB" id="10342696at2759"/>
<comment type="caution">
    <text evidence="3">The sequence shown here is derived from an EMBL/GenBank/DDBJ whole genome shotgun (WGS) entry which is preliminary data.</text>
</comment>
<dbReference type="Proteomes" id="UP000429607">
    <property type="component" value="Unassembled WGS sequence"/>
</dbReference>
<reference evidence="4 5" key="1">
    <citation type="submission" date="2018-09" db="EMBL/GenBank/DDBJ databases">
        <title>Genomic investigation of the strawberry pathogen Phytophthora fragariae indicates pathogenicity is determined by transcriptional variation in three key races.</title>
        <authorList>
            <person name="Adams T.M."/>
            <person name="Armitage A.D."/>
            <person name="Sobczyk M.K."/>
            <person name="Bates H.J."/>
            <person name="Dunwell J.M."/>
            <person name="Nellist C.F."/>
            <person name="Harrison R.J."/>
        </authorList>
    </citation>
    <scope>NUCLEOTIDE SEQUENCE [LARGE SCALE GENOMIC DNA]</scope>
    <source>
        <strain evidence="3 4">SCRP249</strain>
        <strain evidence="2 5">SCRP324</strain>
    </source>
</reference>
<evidence type="ECO:0000313" key="4">
    <source>
        <dbReference type="Proteomes" id="UP000429607"/>
    </source>
</evidence>
<proteinExistence type="predicted"/>
<dbReference type="EMBL" id="QXFV01000029">
    <property type="protein sequence ID" value="KAE9051924.1"/>
    <property type="molecule type" value="Genomic_DNA"/>
</dbReference>
<sequence length="90" mass="9666">MTAVVKLSALSRLVALLGAICCSILEFSSFRHEHPPSRRDLPPPPSTKARARSGASSSRALISPTLRIVPDTMRCICYSGSMSLVIRGRG</sequence>
<accession>A0A6A3P878</accession>
<evidence type="ECO:0000313" key="5">
    <source>
        <dbReference type="Proteomes" id="UP000435112"/>
    </source>
</evidence>
<evidence type="ECO:0000313" key="2">
    <source>
        <dbReference type="EMBL" id="KAE9047272.1"/>
    </source>
</evidence>
<dbReference type="AlphaFoldDB" id="A0A6A3P878"/>
<gene>
    <name evidence="3" type="ORF">PR001_g1007</name>
    <name evidence="2" type="ORF">PR002_g1127</name>
</gene>
<feature type="compositionally biased region" description="Basic and acidic residues" evidence="1">
    <location>
        <begin position="32"/>
        <end position="41"/>
    </location>
</feature>
<dbReference type="EMBL" id="QXFU01000031">
    <property type="protein sequence ID" value="KAE9047272.1"/>
    <property type="molecule type" value="Genomic_DNA"/>
</dbReference>